<proteinExistence type="predicted"/>
<dbReference type="Proteomes" id="UP000184130">
    <property type="component" value="Unassembled WGS sequence"/>
</dbReference>
<dbReference type="EMBL" id="FRBD01000037">
    <property type="protein sequence ID" value="SHL24038.1"/>
    <property type="molecule type" value="Genomic_DNA"/>
</dbReference>
<reference evidence="1 2" key="1">
    <citation type="submission" date="2016-11" db="EMBL/GenBank/DDBJ databases">
        <authorList>
            <person name="Jaros S."/>
            <person name="Januszkiewicz K."/>
            <person name="Wedrychowicz H."/>
        </authorList>
    </citation>
    <scope>NUCLEOTIDE SEQUENCE [LARGE SCALE GENOMIC DNA]</scope>
    <source>
        <strain evidence="1 2">KHT3</strain>
    </source>
</reference>
<evidence type="ECO:0000313" key="2">
    <source>
        <dbReference type="Proteomes" id="UP000184130"/>
    </source>
</evidence>
<dbReference type="OrthoDB" id="9787478at2"/>
<dbReference type="AlphaFoldDB" id="A0A1M6Z0K5"/>
<dbReference type="InterPro" id="IPR031010">
    <property type="entry name" value="rSAM_mob_pairA"/>
</dbReference>
<protein>
    <submittedName>
        <fullName evidence="1">Radical SAM mobile pair protein A</fullName>
    </submittedName>
</protein>
<dbReference type="InterPro" id="IPR011101">
    <property type="entry name" value="DUF5131"/>
</dbReference>
<evidence type="ECO:0000313" key="1">
    <source>
        <dbReference type="EMBL" id="SHL24038.1"/>
    </source>
</evidence>
<sequence>MSVCIKDLIQNMNLVIGCNIGCSYCYARNNCRRYHITDDFSVPEFYPGKLRLMGNPKPHNWLLTGMSDLAGWKDEWRELVFDKMRQNVQHQYLFLSKRPDLLHMSVTPDNGWFGVTVTSSKEKQRIDQLRENVGSTHLHVTFEPMFNDIGEVDLHGISWIVIGTETGKRKGKAVSEVSWVENLTEQAHRLNIPVFMKEDLVPIMGEANMVQELPQEFKEVLKQQGYDYK</sequence>
<dbReference type="NCBIfam" id="TIGR04471">
    <property type="entry name" value="rSAM_mob_pairA"/>
    <property type="match status" value="1"/>
</dbReference>
<organism evidence="1 2">
    <name type="scientific">Xylanibacter ruminicola</name>
    <name type="common">Prevotella ruminicola</name>
    <dbReference type="NCBI Taxonomy" id="839"/>
    <lineage>
        <taxon>Bacteria</taxon>
        <taxon>Pseudomonadati</taxon>
        <taxon>Bacteroidota</taxon>
        <taxon>Bacteroidia</taxon>
        <taxon>Bacteroidales</taxon>
        <taxon>Prevotellaceae</taxon>
        <taxon>Xylanibacter</taxon>
    </lineage>
</organism>
<accession>A0A1M6Z0K5</accession>
<dbReference type="Pfam" id="PF07505">
    <property type="entry name" value="DUF5131"/>
    <property type="match status" value="1"/>
</dbReference>
<name>A0A1M6Z0K5_XYLRU</name>
<gene>
    <name evidence="1" type="ORF">SAMN05216463_1374</name>
</gene>
<dbReference type="RefSeq" id="WP_024990706.1">
    <property type="nucleotide sequence ID" value="NZ_FRBD01000037.1"/>
</dbReference>
<dbReference type="PROSITE" id="PS51257">
    <property type="entry name" value="PROKAR_LIPOPROTEIN"/>
    <property type="match status" value="1"/>
</dbReference>